<proteinExistence type="predicted"/>
<gene>
    <name evidence="2" type="ORF">PR048_001111</name>
</gene>
<dbReference type="Gene3D" id="3.30.420.10">
    <property type="entry name" value="Ribonuclease H-like superfamily/Ribonuclease H"/>
    <property type="match status" value="1"/>
</dbReference>
<keyword evidence="3" id="KW-1185">Reference proteome</keyword>
<dbReference type="EMBL" id="JARBHB010000001">
    <property type="protein sequence ID" value="KAJ8895773.1"/>
    <property type="molecule type" value="Genomic_DNA"/>
</dbReference>
<evidence type="ECO:0000256" key="1">
    <source>
        <dbReference type="SAM" id="MobiDB-lite"/>
    </source>
</evidence>
<evidence type="ECO:0000313" key="3">
    <source>
        <dbReference type="Proteomes" id="UP001159363"/>
    </source>
</evidence>
<feature type="compositionally biased region" description="Basic and acidic residues" evidence="1">
    <location>
        <begin position="132"/>
        <end position="142"/>
    </location>
</feature>
<dbReference type="Proteomes" id="UP001159363">
    <property type="component" value="Chromosome 1"/>
</dbReference>
<sequence>MAEYSVQMAKNALRCMVGQDTEVELPRYLLMHRNTPKLATGKSPAEMMFNRRLKTVLDRSMAELVWERKHSSDIWKPAVILNQEGNMCYRIWLANSCVSIRHVDQLRGRCQDKQNPPEGGEKQGLEQWPMVKDSDVKTRAEESQEIQNGRKSTQELETTEHTNIHSSKQLRERSSSDNAVVAQPTAEWCLGRSHPVHQPGEEGSKVPELLRSQRTRTDGNSTYRDSIL</sequence>
<dbReference type="InterPro" id="IPR036397">
    <property type="entry name" value="RNaseH_sf"/>
</dbReference>
<comment type="caution">
    <text evidence="2">The sequence shown here is derived from an EMBL/GenBank/DDBJ whole genome shotgun (WGS) entry which is preliminary data.</text>
</comment>
<accession>A0ABQ9IGG1</accession>
<organism evidence="2 3">
    <name type="scientific">Dryococelus australis</name>
    <dbReference type="NCBI Taxonomy" id="614101"/>
    <lineage>
        <taxon>Eukaryota</taxon>
        <taxon>Metazoa</taxon>
        <taxon>Ecdysozoa</taxon>
        <taxon>Arthropoda</taxon>
        <taxon>Hexapoda</taxon>
        <taxon>Insecta</taxon>
        <taxon>Pterygota</taxon>
        <taxon>Neoptera</taxon>
        <taxon>Polyneoptera</taxon>
        <taxon>Phasmatodea</taxon>
        <taxon>Verophasmatodea</taxon>
        <taxon>Anareolatae</taxon>
        <taxon>Phasmatidae</taxon>
        <taxon>Eurycanthinae</taxon>
        <taxon>Dryococelus</taxon>
    </lineage>
</organism>
<feature type="compositionally biased region" description="Basic and acidic residues" evidence="1">
    <location>
        <begin position="152"/>
        <end position="175"/>
    </location>
</feature>
<protein>
    <submittedName>
        <fullName evidence="2">Uncharacterized protein</fullName>
    </submittedName>
</protein>
<reference evidence="2 3" key="1">
    <citation type="submission" date="2023-02" db="EMBL/GenBank/DDBJ databases">
        <title>LHISI_Scaffold_Assembly.</title>
        <authorList>
            <person name="Stuart O.P."/>
            <person name="Cleave R."/>
            <person name="Magrath M.J.L."/>
            <person name="Mikheyev A.S."/>
        </authorList>
    </citation>
    <scope>NUCLEOTIDE SEQUENCE [LARGE SCALE GENOMIC DNA]</scope>
    <source>
        <strain evidence="2">Daus_M_001</strain>
        <tissue evidence="2">Leg muscle</tissue>
    </source>
</reference>
<feature type="region of interest" description="Disordered" evidence="1">
    <location>
        <begin position="109"/>
        <end position="228"/>
    </location>
</feature>
<evidence type="ECO:0000313" key="2">
    <source>
        <dbReference type="EMBL" id="KAJ8895773.1"/>
    </source>
</evidence>
<feature type="compositionally biased region" description="Polar residues" evidence="1">
    <location>
        <begin position="218"/>
        <end position="228"/>
    </location>
</feature>
<name>A0ABQ9IGG1_9NEOP</name>